<dbReference type="PANTHER" id="PTHR37697:SF2">
    <property type="entry name" value="AP2-LIKE ETHYLENE-RESPONSIVE TRANSCRIPTION FACTOR SNZ"/>
    <property type="match status" value="1"/>
</dbReference>
<reference evidence="1" key="1">
    <citation type="submission" date="2019-09" db="EMBL/GenBank/DDBJ databases">
        <title>Draft genome information of white flower Hibiscus syriacus.</title>
        <authorList>
            <person name="Kim Y.-M."/>
        </authorList>
    </citation>
    <scope>NUCLEOTIDE SEQUENCE [LARGE SCALE GENOMIC DNA]</scope>
    <source>
        <strain evidence="1">YM2019G1</strain>
    </source>
</reference>
<gene>
    <name evidence="1" type="ORF">F3Y22_tig00111344pilonHSYRG00031</name>
</gene>
<name>A0A6A2YNU2_HIBSY</name>
<evidence type="ECO:0000313" key="1">
    <source>
        <dbReference type="EMBL" id="KAE8681016.1"/>
    </source>
</evidence>
<comment type="caution">
    <text evidence="1">The sequence shown here is derived from an EMBL/GenBank/DDBJ whole genome shotgun (WGS) entry which is preliminary data.</text>
</comment>
<sequence>MAKQLPITSDPTYMFQIYSSLRRAHHSLSSFLFSTQTQFPLPPPPAAENSLSSITDAANADGTNPMQVGNENNTEVEENLKTSIDKVEERLRECFIKNKRVKRQLSLSSVAVAEERRIFYDRFAGGFKGLDPLADKLRALDLVYQFHGLFDYAGMTLCLTREVTVWRNYDVAVLRTGLWVKNKWPQICPSVNDFS</sequence>
<dbReference type="GO" id="GO:0008168">
    <property type="term" value="F:methyltransferase activity"/>
    <property type="evidence" value="ECO:0007669"/>
    <property type="project" value="UniProtKB-KW"/>
</dbReference>
<organism evidence="1 2">
    <name type="scientific">Hibiscus syriacus</name>
    <name type="common">Rose of Sharon</name>
    <dbReference type="NCBI Taxonomy" id="106335"/>
    <lineage>
        <taxon>Eukaryota</taxon>
        <taxon>Viridiplantae</taxon>
        <taxon>Streptophyta</taxon>
        <taxon>Embryophyta</taxon>
        <taxon>Tracheophyta</taxon>
        <taxon>Spermatophyta</taxon>
        <taxon>Magnoliopsida</taxon>
        <taxon>eudicotyledons</taxon>
        <taxon>Gunneridae</taxon>
        <taxon>Pentapetalae</taxon>
        <taxon>rosids</taxon>
        <taxon>malvids</taxon>
        <taxon>Malvales</taxon>
        <taxon>Malvaceae</taxon>
        <taxon>Malvoideae</taxon>
        <taxon>Hibiscus</taxon>
    </lineage>
</organism>
<dbReference type="AlphaFoldDB" id="A0A6A2YNU2"/>
<protein>
    <submittedName>
        <fullName evidence="1">Ribosomal RNA adenine dimethylase family protein</fullName>
    </submittedName>
</protein>
<dbReference type="PANTHER" id="PTHR37697">
    <property type="entry name" value="AP2-LIKE ETHYLENE-RESPONSIVE TRANSCRIPTION FACTOR SNZ"/>
    <property type="match status" value="1"/>
</dbReference>
<dbReference type="Proteomes" id="UP000436088">
    <property type="component" value="Unassembled WGS sequence"/>
</dbReference>
<dbReference type="GO" id="GO:0032259">
    <property type="term" value="P:methylation"/>
    <property type="evidence" value="ECO:0007669"/>
    <property type="project" value="UniProtKB-KW"/>
</dbReference>
<keyword evidence="2" id="KW-1185">Reference proteome</keyword>
<proteinExistence type="predicted"/>
<evidence type="ECO:0000313" key="2">
    <source>
        <dbReference type="Proteomes" id="UP000436088"/>
    </source>
</evidence>
<accession>A0A6A2YNU2</accession>
<dbReference type="EMBL" id="VEPZ02001316">
    <property type="protein sequence ID" value="KAE8681016.1"/>
    <property type="molecule type" value="Genomic_DNA"/>
</dbReference>